<comment type="caution">
    <text evidence="1">The sequence shown here is derived from an EMBL/GenBank/DDBJ whole genome shotgun (WGS) entry which is preliminary data.</text>
</comment>
<dbReference type="Proteomes" id="UP000294530">
    <property type="component" value="Unassembled WGS sequence"/>
</dbReference>
<evidence type="ECO:0000313" key="1">
    <source>
        <dbReference type="EMBL" id="TDH74275.1"/>
    </source>
</evidence>
<dbReference type="PANTHER" id="PTHR13510:SF44">
    <property type="entry name" value="RABENOSYN-5"/>
    <property type="match status" value="1"/>
</dbReference>
<dbReference type="AlphaFoldDB" id="A0A976P053"/>
<evidence type="ECO:0008006" key="3">
    <source>
        <dbReference type="Google" id="ProtNLM"/>
    </source>
</evidence>
<gene>
    <name evidence="1" type="ORF">CCR75_005075</name>
</gene>
<reference evidence="1 2" key="1">
    <citation type="journal article" date="2021" name="Genome Biol.">
        <title>AFLAP: assembly-free linkage analysis pipeline using k-mers from genome sequencing data.</title>
        <authorList>
            <person name="Fletcher K."/>
            <person name="Zhang L."/>
            <person name="Gil J."/>
            <person name="Han R."/>
            <person name="Cavanaugh K."/>
            <person name="Michelmore R."/>
        </authorList>
    </citation>
    <scope>NUCLEOTIDE SEQUENCE [LARGE SCALE GENOMIC DNA]</scope>
    <source>
        <strain evidence="1 2">SF5</strain>
    </source>
</reference>
<sequence length="393" mass="44312">MAKDGFTRNPYPALCVTEQQREQLIELVNGCVQDHFHKYEQFFVTDQHQVDTRRWEHVKSKDDLHVFNERAPKDQARKGLVSMGMLQLSNHEKDMAVMMSVGTVVGGLEDLMFGIMNTTKDAMRIRAAYVGDVASGAILCPVVEPSEKEPFRSLTVKWMTTDTVPKSTKYHDFVCVEATDILLLENGVRIGYHVLHSIEFPQTKPLSYYVRGNMSCVTFYRQMHSTIIDAFGSCIVDPGQKMKRQVFVPAAAHVILTSTNLVRCGQLKKIAWMLQRQHAGFKFSQDDNRKKGCVMCGKSKSIAGIRRGTCKLCNGDVCYSCKVRERMHFVGPDNELIQRKITFCSQCMSKAINCNAQEAAQDQATGYHDSYDSNSTFSESTVSAFSESSSVYH</sequence>
<dbReference type="Gene3D" id="3.30.530.20">
    <property type="match status" value="1"/>
</dbReference>
<dbReference type="EMBL" id="SHOA02000023">
    <property type="protein sequence ID" value="TDH74275.1"/>
    <property type="molecule type" value="Genomic_DNA"/>
</dbReference>
<dbReference type="RefSeq" id="XP_067823773.1">
    <property type="nucleotide sequence ID" value="XM_067963159.1"/>
</dbReference>
<keyword evidence="2" id="KW-1185">Reference proteome</keyword>
<dbReference type="KEGG" id="blac:94348830"/>
<dbReference type="InterPro" id="IPR023393">
    <property type="entry name" value="START-like_dom_sf"/>
</dbReference>
<organism evidence="1 2">
    <name type="scientific">Bremia lactucae</name>
    <name type="common">Lettuce downy mildew</name>
    <dbReference type="NCBI Taxonomy" id="4779"/>
    <lineage>
        <taxon>Eukaryota</taxon>
        <taxon>Sar</taxon>
        <taxon>Stramenopiles</taxon>
        <taxon>Oomycota</taxon>
        <taxon>Peronosporomycetes</taxon>
        <taxon>Peronosporales</taxon>
        <taxon>Peronosporaceae</taxon>
        <taxon>Bremia</taxon>
    </lineage>
</organism>
<dbReference type="PANTHER" id="PTHR13510">
    <property type="entry name" value="FYVE-FINGER-CONTAINING RAB5 EFFECTOR PROTEIN RABENOSYN-5-RELATED"/>
    <property type="match status" value="1"/>
</dbReference>
<proteinExistence type="predicted"/>
<accession>A0A976P053</accession>
<protein>
    <recommendedName>
        <fullName evidence="3">FYVE-type domain-containing protein</fullName>
    </recommendedName>
</protein>
<dbReference type="OrthoDB" id="92738at2759"/>
<name>A0A976P053_BRELC</name>
<evidence type="ECO:0000313" key="2">
    <source>
        <dbReference type="Proteomes" id="UP000294530"/>
    </source>
</evidence>
<dbReference type="GeneID" id="94348830"/>
<dbReference type="InterPro" id="IPR052727">
    <property type="entry name" value="Rab4/Rab5_effector"/>
</dbReference>